<name>V8CBA1_9BACT</name>
<proteinExistence type="predicted"/>
<dbReference type="EMBL" id="AZJH01000042">
    <property type="protein sequence ID" value="ETD24634.1"/>
    <property type="molecule type" value="Genomic_DNA"/>
</dbReference>
<dbReference type="Proteomes" id="UP000018727">
    <property type="component" value="Unassembled WGS sequence"/>
</dbReference>
<protein>
    <submittedName>
        <fullName evidence="1">Uncharacterized protein</fullName>
    </submittedName>
</protein>
<accession>V8CBA1</accession>
<dbReference type="AlphaFoldDB" id="V8CBA1"/>
<keyword evidence="2" id="KW-1185">Reference proteome</keyword>
<evidence type="ECO:0000313" key="1">
    <source>
        <dbReference type="EMBL" id="ETD24634.1"/>
    </source>
</evidence>
<organism evidence="1 2">
    <name type="scientific">Prevotella nigrescens CC14M</name>
    <dbReference type="NCBI Taxonomy" id="1073366"/>
    <lineage>
        <taxon>Bacteria</taxon>
        <taxon>Pseudomonadati</taxon>
        <taxon>Bacteroidota</taxon>
        <taxon>Bacteroidia</taxon>
        <taxon>Bacteroidales</taxon>
        <taxon>Prevotellaceae</taxon>
        <taxon>Prevotella</taxon>
    </lineage>
</organism>
<sequence>MSKSQYGTKSFRYLSREFQISKIVVLYICFSAFVL</sequence>
<dbReference type="HOGENOM" id="CLU_3366525_0_0_10"/>
<comment type="caution">
    <text evidence="1">The sequence shown here is derived from an EMBL/GenBank/DDBJ whole genome shotgun (WGS) entry which is preliminary data.</text>
</comment>
<gene>
    <name evidence="1" type="ORF">HMPREF1173_02439</name>
</gene>
<reference evidence="1 2" key="1">
    <citation type="submission" date="2013-10" db="EMBL/GenBank/DDBJ databases">
        <title>The Genome Sequence of Prevotella nigrescens CC14M.</title>
        <authorList>
            <consortium name="The Broad Institute Genomics Platform"/>
            <person name="Earl A."/>
            <person name="Allen-Vercoe E."/>
            <person name="Daigneault M."/>
            <person name="Young S.K."/>
            <person name="Zeng Q."/>
            <person name="Gargeya S."/>
            <person name="Fitzgerald M."/>
            <person name="Abouelleil A."/>
            <person name="Alvarado L."/>
            <person name="Chapman S.B."/>
            <person name="Gainer-Dewar J."/>
            <person name="Goldberg J."/>
            <person name="Griggs A."/>
            <person name="Gujja S."/>
            <person name="Hansen M."/>
            <person name="Howarth C."/>
            <person name="Imamovic A."/>
            <person name="Ireland A."/>
            <person name="Larimer J."/>
            <person name="McCowan C."/>
            <person name="Murphy C."/>
            <person name="Pearson M."/>
            <person name="Poon T.W."/>
            <person name="Priest M."/>
            <person name="Roberts A."/>
            <person name="Saif S."/>
            <person name="Shea T."/>
            <person name="Sykes S."/>
            <person name="Wortman J."/>
            <person name="Nusbaum C."/>
            <person name="Birren B."/>
        </authorList>
    </citation>
    <scope>NUCLEOTIDE SEQUENCE [LARGE SCALE GENOMIC DNA]</scope>
    <source>
        <strain evidence="1 2">CC14M</strain>
    </source>
</reference>
<evidence type="ECO:0000313" key="2">
    <source>
        <dbReference type="Proteomes" id="UP000018727"/>
    </source>
</evidence>